<dbReference type="InterPro" id="IPR029016">
    <property type="entry name" value="GAF-like_dom_sf"/>
</dbReference>
<dbReference type="InterPro" id="IPR003018">
    <property type="entry name" value="GAF"/>
</dbReference>
<keyword evidence="4" id="KW-1185">Reference proteome</keyword>
<feature type="domain" description="GAF" evidence="1">
    <location>
        <begin position="160"/>
        <end position="318"/>
    </location>
</feature>
<dbReference type="Pfam" id="PF13185">
    <property type="entry name" value="GAF_2"/>
    <property type="match status" value="1"/>
</dbReference>
<dbReference type="Proteomes" id="UP000540266">
    <property type="component" value="Chromosome"/>
</dbReference>
<dbReference type="AlphaFoldDB" id="A0A192TBR4"/>
<gene>
    <name evidence="2" type="ORF">AMC81_CH02711</name>
    <name evidence="3" type="ORF">HER27_006105</name>
</gene>
<dbReference type="SMART" id="SM00065">
    <property type="entry name" value="GAF"/>
    <property type="match status" value="1"/>
</dbReference>
<accession>A0A192TBR4</accession>
<dbReference type="InterPro" id="IPR012349">
    <property type="entry name" value="Split_barrel_FMN-bd"/>
</dbReference>
<dbReference type="GeneID" id="45957997"/>
<proteinExistence type="predicted"/>
<evidence type="ECO:0000313" key="4">
    <source>
        <dbReference type="Proteomes" id="UP000078551"/>
    </source>
</evidence>
<dbReference type="SUPFAM" id="SSF55781">
    <property type="entry name" value="GAF domain-like"/>
    <property type="match status" value="1"/>
</dbReference>
<dbReference type="PANTHER" id="PTHR40660">
    <property type="entry name" value="5'-PHOSPHATE OXIDASE PUTATIVE DOMAIN-CONTAINING PROTEIN-RELATED"/>
    <property type="match status" value="1"/>
</dbReference>
<evidence type="ECO:0000313" key="3">
    <source>
        <dbReference type="EMBL" id="QPK10131.1"/>
    </source>
</evidence>
<dbReference type="EMBL" id="CP064931">
    <property type="protein sequence ID" value="QPK10131.1"/>
    <property type="molecule type" value="Genomic_DNA"/>
</dbReference>
<dbReference type="Gene3D" id="2.30.110.10">
    <property type="entry name" value="Electron Transport, Fmn-binding Protein, Chain A"/>
    <property type="match status" value="1"/>
</dbReference>
<dbReference type="Gene3D" id="3.30.450.40">
    <property type="match status" value="1"/>
</dbReference>
<evidence type="ECO:0000259" key="1">
    <source>
        <dbReference type="SMART" id="SM00065"/>
    </source>
</evidence>
<dbReference type="RefSeq" id="WP_064825390.1">
    <property type="nucleotide sequence ID" value="NZ_CP013532.1"/>
</dbReference>
<organism evidence="3 5">
    <name type="scientific">Rhizobium phaseoli</name>
    <dbReference type="NCBI Taxonomy" id="396"/>
    <lineage>
        <taxon>Bacteria</taxon>
        <taxon>Pseudomonadati</taxon>
        <taxon>Pseudomonadota</taxon>
        <taxon>Alphaproteobacteria</taxon>
        <taxon>Hyphomicrobiales</taxon>
        <taxon>Rhizobiaceae</taxon>
        <taxon>Rhizobium/Agrobacterium group</taxon>
        <taxon>Rhizobium</taxon>
    </lineage>
</organism>
<dbReference type="InterPro" id="IPR011576">
    <property type="entry name" value="Pyridox_Oxase_N"/>
</dbReference>
<sequence>MIPLEALRDSFEGIIPSIIATADADGMPNISYLSHVHYVDERHVALSNQFFSKTATNVERNGLASVMVVDGYSGQQHMLDLVFERSETEGETFEQVAIHLEILESRMSGIMKLRAVDIYRVENCRAVPAANTLVEPEPLFLPDLMGKVARLTARMSDCGDPESLLDATLEGLGELFGYHNSMVLVPDGERGGLTTIASRGYDQFGFGAEVPAGRGIIGLAAERRRNVRITDLSRGLRYLQAVRAMAGVEDATPIPLPALDKPLSQIALPLVARGRLVGVLFSESTERFTFRHRDEEALIVIAAHLATALSFLSEERERAETNGREKADAPVDQAGSLPAGRRIAVRFYPRDGSLFVDDDYLIRGVPGRLLLHFLEDYARTGKRDFLNREIRRDRRLQLPDFKDNLETRLILLRRRLEEKAGPITLERADRGRLRLTLAGRPEIEVVEE</sequence>
<dbReference type="SUPFAM" id="SSF50475">
    <property type="entry name" value="FMN-binding split barrel"/>
    <property type="match status" value="1"/>
</dbReference>
<dbReference type="STRING" id="396.AMC85_CH02714"/>
<reference evidence="3 5" key="2">
    <citation type="submission" date="2020-11" db="EMBL/GenBank/DDBJ databases">
        <title>Indigenous Rhizobia Nodulating Common beans in Western Kenya.</title>
        <authorList>
            <person name="Wekesa C.S."/>
            <person name="Oelmueller R."/>
            <person name="Furch A.C."/>
        </authorList>
    </citation>
    <scope>NUCLEOTIDE SEQUENCE [LARGE SCALE GENOMIC DNA]</scope>
    <source>
        <strain evidence="5">BS3</strain>
        <strain evidence="3">S3</strain>
    </source>
</reference>
<dbReference type="Pfam" id="PF01243">
    <property type="entry name" value="PNPOx_N"/>
    <property type="match status" value="1"/>
</dbReference>
<evidence type="ECO:0000313" key="5">
    <source>
        <dbReference type="Proteomes" id="UP000540266"/>
    </source>
</evidence>
<name>A0A192TBR4_9HYPH</name>
<dbReference type="EMBL" id="CP013568">
    <property type="protein sequence ID" value="ANL85471.1"/>
    <property type="molecule type" value="Genomic_DNA"/>
</dbReference>
<reference evidence="2 4" key="1">
    <citation type="submission" date="2015-11" db="EMBL/GenBank/DDBJ databases">
        <title>The limits of bacterial species coexistence and the symbiotic plasmid transference in sympatric Rhizobium populations.</title>
        <authorList>
            <person name="Perez-Carrascal O.M."/>
            <person name="VanInsberghe D."/>
            <person name="Juarez S."/>
            <person name="Polz M.F."/>
            <person name="Vinuesa P."/>
            <person name="Gonzalez V."/>
        </authorList>
    </citation>
    <scope>NUCLEOTIDE SEQUENCE [LARGE SCALE GENOMIC DNA]</scope>
    <source>
        <strain evidence="2 4">N771</strain>
    </source>
</reference>
<dbReference type="Proteomes" id="UP000078551">
    <property type="component" value="Chromosome"/>
</dbReference>
<dbReference type="PANTHER" id="PTHR40660:SF1">
    <property type="entry name" value="5'-PHOSPHATE OXIDASE PUTATIVE DOMAIN-CONTAINING PROTEIN-RELATED"/>
    <property type="match status" value="1"/>
</dbReference>
<protein>
    <submittedName>
        <fullName evidence="3">GAF domain-containing protein</fullName>
    </submittedName>
    <submittedName>
        <fullName evidence="2">Pyridoxamine 5'-phosphate oxidase-like protein</fullName>
    </submittedName>
</protein>
<evidence type="ECO:0000313" key="2">
    <source>
        <dbReference type="EMBL" id="ANL85471.1"/>
    </source>
</evidence>